<keyword evidence="2" id="KW-1185">Reference proteome</keyword>
<gene>
    <name evidence="1" type="ORF">E4K67_23225</name>
</gene>
<dbReference type="OrthoDB" id="3173587at2"/>
<sequence length="447" mass="51905">MNNIEKYHLIKREKLNETFYFQSLLEEGYHLKLLTDSEFESIQLQSIQLLAKQTERYTGGESSSVKVEKAQGIMQSIFYCIGIYLKSFPDTDISIATLKHKPLSDLFRQGKQLVRLQLDSARQLLSAIQNDSIITDNCAYNDTIQNGLPIFFSAYDVDFAAHDTPASIDYPLSNDRMDLVGIEYIYCYLQKLSLENQFCRHFTSPAIHCLLRGYDDHYQDLLINIFELVLTNLVGSVLALRNVLQLNIEPQDRQYLQQKLVNLSDDQLDTMLEDASTKLCKELNISDRLLKEHVVATAMNLSPRLKNALENNGLESIFISLKAPPKQPTFQFEDGEKMDDESFRTVANEIRECRYVSDKLAIIQREIHSIADLVDILEGYCLFDTEFIEIFQSLGDMELALLFKRLPTHMIDYDFHITENEKEWHNWLNRFVNELDLTRREGIRHRT</sequence>
<accession>A0A4Z0R041</accession>
<dbReference type="InterPro" id="IPR045751">
    <property type="entry name" value="DUF6179"/>
</dbReference>
<protein>
    <submittedName>
        <fullName evidence="1">Uncharacterized protein</fullName>
    </submittedName>
</protein>
<evidence type="ECO:0000313" key="2">
    <source>
        <dbReference type="Proteomes" id="UP000298460"/>
    </source>
</evidence>
<dbReference type="AlphaFoldDB" id="A0A4Z0R041"/>
<dbReference type="EMBL" id="SPQQ01000010">
    <property type="protein sequence ID" value="TGE36044.1"/>
    <property type="molecule type" value="Genomic_DNA"/>
</dbReference>
<name>A0A4Z0R041_9FIRM</name>
<dbReference type="Pfam" id="PF19677">
    <property type="entry name" value="DUF6179"/>
    <property type="match status" value="1"/>
</dbReference>
<proteinExistence type="predicted"/>
<dbReference type="Proteomes" id="UP000298460">
    <property type="component" value="Unassembled WGS sequence"/>
</dbReference>
<organism evidence="1 2">
    <name type="scientific">Desulfosporosinus fructosivorans</name>
    <dbReference type="NCBI Taxonomy" id="2018669"/>
    <lineage>
        <taxon>Bacteria</taxon>
        <taxon>Bacillati</taxon>
        <taxon>Bacillota</taxon>
        <taxon>Clostridia</taxon>
        <taxon>Eubacteriales</taxon>
        <taxon>Desulfitobacteriaceae</taxon>
        <taxon>Desulfosporosinus</taxon>
    </lineage>
</organism>
<reference evidence="1 2" key="1">
    <citation type="submission" date="2019-03" db="EMBL/GenBank/DDBJ databases">
        <title>Draft Genome Sequence of Desulfosporosinus fructosivorans Strain 63.6F, Isolated from Marine Sediment in the Baltic Sea.</title>
        <authorList>
            <person name="Hausmann B."/>
            <person name="Vandieken V."/>
            <person name="Pjevac P."/>
            <person name="Schreck K."/>
            <person name="Herbold C.W."/>
            <person name="Loy A."/>
        </authorList>
    </citation>
    <scope>NUCLEOTIDE SEQUENCE [LARGE SCALE GENOMIC DNA]</scope>
    <source>
        <strain evidence="1 2">63.6F</strain>
    </source>
</reference>
<evidence type="ECO:0000313" key="1">
    <source>
        <dbReference type="EMBL" id="TGE36044.1"/>
    </source>
</evidence>
<comment type="caution">
    <text evidence="1">The sequence shown here is derived from an EMBL/GenBank/DDBJ whole genome shotgun (WGS) entry which is preliminary data.</text>
</comment>